<organism evidence="2 3">
    <name type="scientific">Brachionus plicatilis</name>
    <name type="common">Marine rotifer</name>
    <name type="synonym">Brachionus muelleri</name>
    <dbReference type="NCBI Taxonomy" id="10195"/>
    <lineage>
        <taxon>Eukaryota</taxon>
        <taxon>Metazoa</taxon>
        <taxon>Spiralia</taxon>
        <taxon>Gnathifera</taxon>
        <taxon>Rotifera</taxon>
        <taxon>Eurotatoria</taxon>
        <taxon>Monogononta</taxon>
        <taxon>Pseudotrocha</taxon>
        <taxon>Ploima</taxon>
        <taxon>Brachionidae</taxon>
        <taxon>Brachionus</taxon>
    </lineage>
</organism>
<keyword evidence="1" id="KW-0472">Membrane</keyword>
<accession>A0A3M7RYZ3</accession>
<keyword evidence="3" id="KW-1185">Reference proteome</keyword>
<reference evidence="2 3" key="1">
    <citation type="journal article" date="2018" name="Sci. Rep.">
        <title>Genomic signatures of local adaptation to the degree of environmental predictability in rotifers.</title>
        <authorList>
            <person name="Franch-Gras L."/>
            <person name="Hahn C."/>
            <person name="Garcia-Roger E.M."/>
            <person name="Carmona M.J."/>
            <person name="Serra M."/>
            <person name="Gomez A."/>
        </authorList>
    </citation>
    <scope>NUCLEOTIDE SEQUENCE [LARGE SCALE GENOMIC DNA]</scope>
    <source>
        <strain evidence="2">HYR1</strain>
    </source>
</reference>
<feature type="transmembrane region" description="Helical" evidence="1">
    <location>
        <begin position="33"/>
        <end position="52"/>
    </location>
</feature>
<protein>
    <submittedName>
        <fullName evidence="2">Uncharacterized protein</fullName>
    </submittedName>
</protein>
<evidence type="ECO:0000256" key="1">
    <source>
        <dbReference type="SAM" id="Phobius"/>
    </source>
</evidence>
<dbReference type="Proteomes" id="UP000276133">
    <property type="component" value="Unassembled WGS sequence"/>
</dbReference>
<sequence>MEHAFEDRAKMKQDVELEKNELKIPMHYLGMQIYLGIWAILIYLEYILLHFAETDWENMAAFETTNRRSKN</sequence>
<evidence type="ECO:0000313" key="3">
    <source>
        <dbReference type="Proteomes" id="UP000276133"/>
    </source>
</evidence>
<dbReference type="AlphaFoldDB" id="A0A3M7RYZ3"/>
<keyword evidence="1" id="KW-0812">Transmembrane</keyword>
<keyword evidence="1" id="KW-1133">Transmembrane helix</keyword>
<evidence type="ECO:0000313" key="2">
    <source>
        <dbReference type="EMBL" id="RNA28670.1"/>
    </source>
</evidence>
<proteinExistence type="predicted"/>
<gene>
    <name evidence="2" type="ORF">BpHYR1_008292</name>
</gene>
<comment type="caution">
    <text evidence="2">The sequence shown here is derived from an EMBL/GenBank/DDBJ whole genome shotgun (WGS) entry which is preliminary data.</text>
</comment>
<dbReference type="EMBL" id="REGN01002354">
    <property type="protein sequence ID" value="RNA28670.1"/>
    <property type="molecule type" value="Genomic_DNA"/>
</dbReference>
<name>A0A3M7RYZ3_BRAPC</name>